<name>A0A9E7SN40_THEAG</name>
<sequence>MKTVYVLFSVILLAIGVGVLNILVPLRELNYLTLVVLVSLIFLRAALPKRFKNRVLTFLWNFATIFLIGSLIYPYNKHLAYSYFAGAGVAATFYAFTDKLLYYGPQIPYFWVGLAVGFVLTTLLIGKLVNYKPFSKRFGEVR</sequence>
<proteinExistence type="predicted"/>
<evidence type="ECO:0000313" key="3">
    <source>
        <dbReference type="Proteomes" id="UP001055732"/>
    </source>
</evidence>
<feature type="transmembrane region" description="Helical" evidence="1">
    <location>
        <begin position="5"/>
        <end position="23"/>
    </location>
</feature>
<evidence type="ECO:0000256" key="1">
    <source>
        <dbReference type="SAM" id="Phobius"/>
    </source>
</evidence>
<feature type="transmembrane region" description="Helical" evidence="1">
    <location>
        <begin position="79"/>
        <end position="97"/>
    </location>
</feature>
<dbReference type="RefSeq" id="WP_253304195.1">
    <property type="nucleotide sequence ID" value="NZ_CP099582.1"/>
</dbReference>
<reference evidence="2" key="1">
    <citation type="journal article" date="1998" name="Int. J. Syst. Bacteriol. 48 Pt">
        <title>Thermococcus guaymasensis sp. nov. and Thermococcus aggregans sp. nov., two novel thermophilic archaea isolated from the Guaymas Basin hydrothermal vent site.</title>
        <authorList>
            <person name="Canganella F."/>
            <person name="Jones W.J."/>
            <person name="Gambacorta A."/>
            <person name="Antranikian G."/>
        </authorList>
    </citation>
    <scope>NUCLEOTIDE SEQUENCE</scope>
    <source>
        <strain evidence="2">TY</strain>
    </source>
</reference>
<feature type="transmembrane region" description="Helical" evidence="1">
    <location>
        <begin position="109"/>
        <end position="129"/>
    </location>
</feature>
<dbReference type="EMBL" id="CP099582">
    <property type="protein sequence ID" value="USS40238.1"/>
    <property type="molecule type" value="Genomic_DNA"/>
</dbReference>
<protein>
    <submittedName>
        <fullName evidence="2">Uncharacterized protein</fullName>
    </submittedName>
</protein>
<accession>A0A9E7SN40</accession>
<organism evidence="2 3">
    <name type="scientific">Thermococcus aggregans</name>
    <dbReference type="NCBI Taxonomy" id="110163"/>
    <lineage>
        <taxon>Archaea</taxon>
        <taxon>Methanobacteriati</taxon>
        <taxon>Methanobacteriota</taxon>
        <taxon>Thermococci</taxon>
        <taxon>Thermococcales</taxon>
        <taxon>Thermococcaceae</taxon>
        <taxon>Thermococcus</taxon>
    </lineage>
</organism>
<reference evidence="2" key="2">
    <citation type="submission" date="2022-06" db="EMBL/GenBank/DDBJ databases">
        <authorList>
            <person name="Park Y.-J."/>
        </authorList>
    </citation>
    <scope>NUCLEOTIDE SEQUENCE</scope>
    <source>
        <strain evidence="2">TY</strain>
    </source>
</reference>
<keyword evidence="1" id="KW-0472">Membrane</keyword>
<dbReference type="Proteomes" id="UP001055732">
    <property type="component" value="Chromosome"/>
</dbReference>
<dbReference type="KEGG" id="tagg:NF865_07870"/>
<feature type="transmembrane region" description="Helical" evidence="1">
    <location>
        <begin position="54"/>
        <end position="73"/>
    </location>
</feature>
<keyword evidence="3" id="KW-1185">Reference proteome</keyword>
<gene>
    <name evidence="2" type="ORF">NF865_07870</name>
</gene>
<keyword evidence="1" id="KW-1133">Transmembrane helix</keyword>
<evidence type="ECO:0000313" key="2">
    <source>
        <dbReference type="EMBL" id="USS40238.1"/>
    </source>
</evidence>
<dbReference type="AlphaFoldDB" id="A0A9E7SN40"/>
<keyword evidence="1" id="KW-0812">Transmembrane</keyword>
<feature type="transmembrane region" description="Helical" evidence="1">
    <location>
        <begin position="29"/>
        <end position="47"/>
    </location>
</feature>